<feature type="domain" description="Sensor histidine kinase NatK-like C-terminal" evidence="3">
    <location>
        <begin position="322"/>
        <end position="411"/>
    </location>
</feature>
<keyword evidence="2" id="KW-1133">Transmembrane helix</keyword>
<evidence type="ECO:0000259" key="3">
    <source>
        <dbReference type="Pfam" id="PF14501"/>
    </source>
</evidence>
<evidence type="ECO:0000256" key="2">
    <source>
        <dbReference type="SAM" id="Phobius"/>
    </source>
</evidence>
<dbReference type="SUPFAM" id="SSF55874">
    <property type="entry name" value="ATPase domain of HSP90 chaperone/DNA topoisomerase II/histidine kinase"/>
    <property type="match status" value="1"/>
</dbReference>
<evidence type="ECO:0000313" key="6">
    <source>
        <dbReference type="Proteomes" id="UP000433575"/>
    </source>
</evidence>
<dbReference type="RefSeq" id="WP_154240541.1">
    <property type="nucleotide sequence ID" value="NZ_CALJPI010000142.1"/>
</dbReference>
<keyword evidence="1" id="KW-0175">Coiled coil</keyword>
<keyword evidence="2" id="KW-0812">Transmembrane</keyword>
<sequence>MLDQTLYYLNHIPLMMTWAYFYNEFLPVRKSYRKDYVMLAAAILAAVLVLIQIYEIPGSEQDNAVFRMTVSAATIGVVVYLVKGAGLKATVFALFAQQLLSITAEMVTMLITLVGVQFSRSAYEGSFYMNVYSYVLLDIMSLLFFMLALGIVRKRQGTTEGEYTTIGTLLLICQFLWLYILSYKLIYIVEASTMLLVQSLLFLLLTDAAVFVIARRIIRQKRKKQELEAKRQMNAELEIQLRKLSEKQEVINAVFKEMTGLDDQLETLSTLQHQMKQIREDLICANPYVNALLNAYLIEAKEKQISMQFEIKADLLKGIDNYDLNTLLSNLLKNAVEASENSEDPKVTLQLTEKAGLLMIRCCNNLAETSRPVKKRIQGQGLMIIDEILQRYQGTRSMKKEQNLAVAEVMLRKEG</sequence>
<evidence type="ECO:0000256" key="1">
    <source>
        <dbReference type="SAM" id="Coils"/>
    </source>
</evidence>
<keyword evidence="7" id="KW-1185">Reference proteome</keyword>
<dbReference type="AlphaFoldDB" id="A0A6N7SBQ5"/>
<evidence type="ECO:0000313" key="5">
    <source>
        <dbReference type="EMBL" id="MSC34976.1"/>
    </source>
</evidence>
<feature type="transmembrane region" description="Helical" evidence="2">
    <location>
        <begin position="6"/>
        <end position="23"/>
    </location>
</feature>
<feature type="transmembrane region" description="Helical" evidence="2">
    <location>
        <begin position="35"/>
        <end position="53"/>
    </location>
</feature>
<proteinExistence type="predicted"/>
<feature type="transmembrane region" description="Helical" evidence="2">
    <location>
        <begin position="131"/>
        <end position="152"/>
    </location>
</feature>
<protein>
    <submittedName>
        <fullName evidence="4">GHKL domain-containing protein</fullName>
    </submittedName>
</protein>
<dbReference type="EMBL" id="WKPJ01000047">
    <property type="protein sequence ID" value="MSA91199.1"/>
    <property type="molecule type" value="Genomic_DNA"/>
</dbReference>
<comment type="caution">
    <text evidence="4">The sequence shown here is derived from an EMBL/GenBank/DDBJ whole genome shotgun (WGS) entry which is preliminary data.</text>
</comment>
<organism evidence="4 6">
    <name type="scientific">Holdemania massiliensis</name>
    <dbReference type="NCBI Taxonomy" id="1468449"/>
    <lineage>
        <taxon>Bacteria</taxon>
        <taxon>Bacillati</taxon>
        <taxon>Bacillota</taxon>
        <taxon>Erysipelotrichia</taxon>
        <taxon>Erysipelotrichales</taxon>
        <taxon>Erysipelotrichaceae</taxon>
        <taxon>Holdemania</taxon>
    </lineage>
</organism>
<keyword evidence="2" id="KW-0472">Membrane</keyword>
<feature type="coiled-coil region" evidence="1">
    <location>
        <begin position="220"/>
        <end position="281"/>
    </location>
</feature>
<accession>A0A6N7SBQ5</accession>
<reference evidence="6 7" key="1">
    <citation type="journal article" date="2019" name="Nat. Med.">
        <title>A library of human gut bacterial isolates paired with longitudinal multiomics data enables mechanistic microbiome research.</title>
        <authorList>
            <person name="Poyet M."/>
            <person name="Groussin M."/>
            <person name="Gibbons S.M."/>
            <person name="Avila-Pacheco J."/>
            <person name="Jiang X."/>
            <person name="Kearney S.M."/>
            <person name="Perrotta A.R."/>
            <person name="Berdy B."/>
            <person name="Zhao S."/>
            <person name="Lieberman T.D."/>
            <person name="Swanson P.K."/>
            <person name="Smith M."/>
            <person name="Roesemann S."/>
            <person name="Alexander J.E."/>
            <person name="Rich S.A."/>
            <person name="Livny J."/>
            <person name="Vlamakis H."/>
            <person name="Clish C."/>
            <person name="Bullock K."/>
            <person name="Deik A."/>
            <person name="Scott J."/>
            <person name="Pierce K.A."/>
            <person name="Xavier R.J."/>
            <person name="Alm E.J."/>
        </authorList>
    </citation>
    <scope>NUCLEOTIDE SEQUENCE [LARGE SCALE GENOMIC DNA]</scope>
    <source>
        <strain evidence="4 6">BIOML-A4</strain>
        <strain evidence="5 7">BIOML-A5</strain>
    </source>
</reference>
<name>A0A6N7SBQ5_9FIRM</name>
<dbReference type="Gene3D" id="3.30.565.10">
    <property type="entry name" value="Histidine kinase-like ATPase, C-terminal domain"/>
    <property type="match status" value="1"/>
</dbReference>
<feature type="transmembrane region" description="Helical" evidence="2">
    <location>
        <begin position="164"/>
        <end position="189"/>
    </location>
</feature>
<feature type="transmembrane region" description="Helical" evidence="2">
    <location>
        <begin position="65"/>
        <end position="82"/>
    </location>
</feature>
<evidence type="ECO:0000313" key="4">
    <source>
        <dbReference type="EMBL" id="MSA91199.1"/>
    </source>
</evidence>
<dbReference type="OrthoDB" id="2307760at2"/>
<dbReference type="Proteomes" id="UP000480929">
    <property type="component" value="Unassembled WGS sequence"/>
</dbReference>
<dbReference type="InterPro" id="IPR032834">
    <property type="entry name" value="NatK-like_C"/>
</dbReference>
<evidence type="ECO:0000313" key="7">
    <source>
        <dbReference type="Proteomes" id="UP000480929"/>
    </source>
</evidence>
<dbReference type="EMBL" id="WKPI01000050">
    <property type="protein sequence ID" value="MSC34976.1"/>
    <property type="molecule type" value="Genomic_DNA"/>
</dbReference>
<feature type="transmembrane region" description="Helical" evidence="2">
    <location>
        <begin position="89"/>
        <end position="111"/>
    </location>
</feature>
<dbReference type="Pfam" id="PF14501">
    <property type="entry name" value="HATPase_c_5"/>
    <property type="match status" value="1"/>
</dbReference>
<feature type="transmembrane region" description="Helical" evidence="2">
    <location>
        <begin position="195"/>
        <end position="214"/>
    </location>
</feature>
<gene>
    <name evidence="5" type="ORF">GKD88_17805</name>
    <name evidence="4" type="ORF">GKE08_17895</name>
</gene>
<dbReference type="Proteomes" id="UP000433575">
    <property type="component" value="Unassembled WGS sequence"/>
</dbReference>
<dbReference type="InterPro" id="IPR036890">
    <property type="entry name" value="HATPase_C_sf"/>
</dbReference>